<keyword evidence="3" id="KW-1185">Reference proteome</keyword>
<dbReference type="HOGENOM" id="CLU_2238214_0_0_1"/>
<gene>
    <name evidence="2" type="ORF">SCLCIDRAFT_34509</name>
</gene>
<sequence length="105" mass="11384">MDLNMQSIQDNAKILTDVPAEYDEDAESALSNIGGTRGGVDQSTDFGIQPGTLRGHWEVPSVDNDTDTTENTLENVNKRPTEPKPLHLPAGSVRCCANESDERGE</sequence>
<accession>A0A0C3D1D8</accession>
<dbReference type="AlphaFoldDB" id="A0A0C3D1D8"/>
<proteinExistence type="predicted"/>
<reference evidence="2 3" key="1">
    <citation type="submission" date="2014-04" db="EMBL/GenBank/DDBJ databases">
        <authorList>
            <consortium name="DOE Joint Genome Institute"/>
            <person name="Kuo A."/>
            <person name="Kohler A."/>
            <person name="Nagy L.G."/>
            <person name="Floudas D."/>
            <person name="Copeland A."/>
            <person name="Barry K.W."/>
            <person name="Cichocki N."/>
            <person name="Veneault-Fourrey C."/>
            <person name="LaButti K."/>
            <person name="Lindquist E.A."/>
            <person name="Lipzen A."/>
            <person name="Lundell T."/>
            <person name="Morin E."/>
            <person name="Murat C."/>
            <person name="Sun H."/>
            <person name="Tunlid A."/>
            <person name="Henrissat B."/>
            <person name="Grigoriev I.V."/>
            <person name="Hibbett D.S."/>
            <person name="Martin F."/>
            <person name="Nordberg H.P."/>
            <person name="Cantor M.N."/>
            <person name="Hua S.X."/>
        </authorList>
    </citation>
    <scope>NUCLEOTIDE SEQUENCE [LARGE SCALE GENOMIC DNA]</scope>
    <source>
        <strain evidence="2 3">Foug A</strain>
    </source>
</reference>
<evidence type="ECO:0000313" key="3">
    <source>
        <dbReference type="Proteomes" id="UP000053989"/>
    </source>
</evidence>
<protein>
    <submittedName>
        <fullName evidence="2">Uncharacterized protein</fullName>
    </submittedName>
</protein>
<name>A0A0C3D1D8_9AGAM</name>
<dbReference type="EMBL" id="KN822582">
    <property type="protein sequence ID" value="KIM50224.1"/>
    <property type="molecule type" value="Genomic_DNA"/>
</dbReference>
<dbReference type="InParanoid" id="A0A0C3D1D8"/>
<feature type="compositionally biased region" description="Basic and acidic residues" evidence="1">
    <location>
        <begin position="76"/>
        <end position="85"/>
    </location>
</feature>
<dbReference type="Proteomes" id="UP000053989">
    <property type="component" value="Unassembled WGS sequence"/>
</dbReference>
<evidence type="ECO:0000256" key="1">
    <source>
        <dbReference type="SAM" id="MobiDB-lite"/>
    </source>
</evidence>
<evidence type="ECO:0000313" key="2">
    <source>
        <dbReference type="EMBL" id="KIM50224.1"/>
    </source>
</evidence>
<feature type="region of interest" description="Disordered" evidence="1">
    <location>
        <begin position="27"/>
        <end position="105"/>
    </location>
</feature>
<organism evidence="2 3">
    <name type="scientific">Scleroderma citrinum Foug A</name>
    <dbReference type="NCBI Taxonomy" id="1036808"/>
    <lineage>
        <taxon>Eukaryota</taxon>
        <taxon>Fungi</taxon>
        <taxon>Dikarya</taxon>
        <taxon>Basidiomycota</taxon>
        <taxon>Agaricomycotina</taxon>
        <taxon>Agaricomycetes</taxon>
        <taxon>Agaricomycetidae</taxon>
        <taxon>Boletales</taxon>
        <taxon>Sclerodermatineae</taxon>
        <taxon>Sclerodermataceae</taxon>
        <taxon>Scleroderma</taxon>
    </lineage>
</organism>
<reference evidence="3" key="2">
    <citation type="submission" date="2015-01" db="EMBL/GenBank/DDBJ databases">
        <title>Evolutionary Origins and Diversification of the Mycorrhizal Mutualists.</title>
        <authorList>
            <consortium name="DOE Joint Genome Institute"/>
            <consortium name="Mycorrhizal Genomics Consortium"/>
            <person name="Kohler A."/>
            <person name="Kuo A."/>
            <person name="Nagy L.G."/>
            <person name="Floudas D."/>
            <person name="Copeland A."/>
            <person name="Barry K.W."/>
            <person name="Cichocki N."/>
            <person name="Veneault-Fourrey C."/>
            <person name="LaButti K."/>
            <person name="Lindquist E.A."/>
            <person name="Lipzen A."/>
            <person name="Lundell T."/>
            <person name="Morin E."/>
            <person name="Murat C."/>
            <person name="Riley R."/>
            <person name="Ohm R."/>
            <person name="Sun H."/>
            <person name="Tunlid A."/>
            <person name="Henrissat B."/>
            <person name="Grigoriev I.V."/>
            <person name="Hibbett D.S."/>
            <person name="Martin F."/>
        </authorList>
    </citation>
    <scope>NUCLEOTIDE SEQUENCE [LARGE SCALE GENOMIC DNA]</scope>
    <source>
        <strain evidence="3">Foug A</strain>
    </source>
</reference>